<dbReference type="SUPFAM" id="SSF102522">
    <property type="entry name" value="Bacterial fluorinating enzyme, N-terminal domain"/>
    <property type="match status" value="1"/>
</dbReference>
<evidence type="ECO:0008006" key="7">
    <source>
        <dbReference type="Google" id="ProtNLM"/>
    </source>
</evidence>
<dbReference type="RefSeq" id="WP_109679331.1">
    <property type="nucleotide sequence ID" value="NZ_CP086615.1"/>
</dbReference>
<keyword evidence="6" id="KW-1185">Reference proteome</keyword>
<protein>
    <recommendedName>
        <fullName evidence="7">SAM-dependent chlorinase/fluorinase</fullName>
    </recommendedName>
</protein>
<evidence type="ECO:0000259" key="4">
    <source>
        <dbReference type="Pfam" id="PF20257"/>
    </source>
</evidence>
<evidence type="ECO:0000256" key="1">
    <source>
        <dbReference type="ARBA" id="ARBA00022691"/>
    </source>
</evidence>
<dbReference type="Gene3D" id="2.40.30.90">
    <property type="entry name" value="Bacterial fluorinating enzyme like"/>
    <property type="match status" value="1"/>
</dbReference>
<dbReference type="AlphaFoldDB" id="A0A2U2MZ88"/>
<dbReference type="InterPro" id="IPR046470">
    <property type="entry name" value="SAM_HAT_C"/>
</dbReference>
<organism evidence="5 6">
    <name type="scientific">Sediminicurvatus halobius</name>
    <dbReference type="NCBI Taxonomy" id="2182432"/>
    <lineage>
        <taxon>Bacteria</taxon>
        <taxon>Pseudomonadati</taxon>
        <taxon>Pseudomonadota</taxon>
        <taxon>Gammaproteobacteria</taxon>
        <taxon>Chromatiales</taxon>
        <taxon>Ectothiorhodospiraceae</taxon>
        <taxon>Sediminicurvatus</taxon>
    </lineage>
</organism>
<dbReference type="PIRSF" id="PIRSF006779">
    <property type="entry name" value="UCP006779"/>
    <property type="match status" value="1"/>
</dbReference>
<reference evidence="5 6" key="1">
    <citation type="submission" date="2018-05" db="EMBL/GenBank/DDBJ databases">
        <title>Spiribacter halobius sp. nov., a moderately halophilic bacterium isolated from marine solar saltern.</title>
        <authorList>
            <person name="Zheng W.-S."/>
            <person name="Lu D.-C."/>
            <person name="Du Z.-J."/>
        </authorList>
    </citation>
    <scope>NUCLEOTIDE SEQUENCE [LARGE SCALE GENOMIC DNA]</scope>
    <source>
        <strain evidence="5 6">E85</strain>
    </source>
</reference>
<dbReference type="Gene3D" id="3.40.50.10790">
    <property type="entry name" value="S-adenosyl-l-methionine hydroxide adenosyltransferase, N-terminal"/>
    <property type="match status" value="1"/>
</dbReference>
<sequence length="235" mass="24919">MILLFTDFGWQGPYVGQMKAAIAARTTTVPVVDLMHDTPAFRPVEAGLLLAALTPRLPRRSVTVAVVDPGVGGERRALMARSRGRWFVGPDNGLLAPLLEADDLHVWSLAVPDGAAPTFHGRDVFAPAAAELAIGHMPTGATGVTDWVRPKADRQRVIYIDAFGNVMTGLREQDLSGRAPAPAGTALPGARTFCDQPPGTPFWYPNSSGLVEIAVNQGSAAEHFRLAVGDPIPLA</sequence>
<dbReference type="OrthoDB" id="9792195at2"/>
<gene>
    <name evidence="5" type="ORF">DEM34_13400</name>
</gene>
<keyword evidence="1" id="KW-0949">S-adenosyl-L-methionine</keyword>
<proteinExistence type="inferred from homology"/>
<name>A0A2U2MZ88_9GAMM</name>
<dbReference type="SUPFAM" id="SSF101852">
    <property type="entry name" value="Bacterial fluorinating enzyme, C-terminal domain"/>
    <property type="match status" value="1"/>
</dbReference>
<evidence type="ECO:0000313" key="6">
    <source>
        <dbReference type="Proteomes" id="UP000245474"/>
    </source>
</evidence>
<comment type="caution">
    <text evidence="5">The sequence shown here is derived from an EMBL/GenBank/DDBJ whole genome shotgun (WGS) entry which is preliminary data.</text>
</comment>
<feature type="domain" description="S-adenosyl-l-methionine hydroxide adenosyltransferase N-terminal" evidence="3">
    <location>
        <begin position="2"/>
        <end position="137"/>
    </location>
</feature>
<dbReference type="PANTHER" id="PTHR35092">
    <property type="entry name" value="CHLORINASE MJ1651"/>
    <property type="match status" value="1"/>
</dbReference>
<evidence type="ECO:0000259" key="3">
    <source>
        <dbReference type="Pfam" id="PF01887"/>
    </source>
</evidence>
<feature type="domain" description="S-adenosyl-l-methionine hydroxide adenosyltransferase C-terminal" evidence="4">
    <location>
        <begin position="156"/>
        <end position="232"/>
    </location>
</feature>
<dbReference type="Proteomes" id="UP000245474">
    <property type="component" value="Unassembled WGS sequence"/>
</dbReference>
<accession>A0A2U2MZ88</accession>
<dbReference type="InterPro" id="IPR023228">
    <property type="entry name" value="SAM_OH_AdoTrfase_N_sf"/>
</dbReference>
<dbReference type="InterPro" id="IPR002747">
    <property type="entry name" value="SAM_OH_AdoTrfase"/>
</dbReference>
<dbReference type="InterPro" id="IPR046469">
    <property type="entry name" value="SAM_HAT_N"/>
</dbReference>
<dbReference type="Pfam" id="PF20257">
    <property type="entry name" value="SAM_HAT_C"/>
    <property type="match status" value="1"/>
</dbReference>
<evidence type="ECO:0000313" key="5">
    <source>
        <dbReference type="EMBL" id="PWG62128.1"/>
    </source>
</evidence>
<dbReference type="PANTHER" id="PTHR35092:SF1">
    <property type="entry name" value="CHLORINASE MJ1651"/>
    <property type="match status" value="1"/>
</dbReference>
<evidence type="ECO:0000256" key="2">
    <source>
        <dbReference type="ARBA" id="ARBA00024035"/>
    </source>
</evidence>
<comment type="similarity">
    <text evidence="2">Belongs to the SAM hydrolase / SAM-dependent halogenase family.</text>
</comment>
<dbReference type="EMBL" id="QFFI01000022">
    <property type="protein sequence ID" value="PWG62128.1"/>
    <property type="molecule type" value="Genomic_DNA"/>
</dbReference>
<dbReference type="Pfam" id="PF01887">
    <property type="entry name" value="SAM_HAT_N"/>
    <property type="match status" value="1"/>
</dbReference>
<dbReference type="InterPro" id="IPR023227">
    <property type="entry name" value="SAM_OH_AdoTrfase_C_sf"/>
</dbReference>